<organism evidence="3 4">
    <name type="scientific">Candidatus Manganitrophus noduliformans</name>
    <dbReference type="NCBI Taxonomy" id="2606439"/>
    <lineage>
        <taxon>Bacteria</taxon>
        <taxon>Pseudomonadati</taxon>
        <taxon>Nitrospirota</taxon>
        <taxon>Nitrospiria</taxon>
        <taxon>Candidatus Troglogloeales</taxon>
        <taxon>Candidatus Manganitrophaceae</taxon>
        <taxon>Candidatus Manganitrophus</taxon>
    </lineage>
</organism>
<keyword evidence="3" id="KW-0378">Hydrolase</keyword>
<dbReference type="Pfam" id="PF00723">
    <property type="entry name" value="Glyco_hydro_15"/>
    <property type="match status" value="1"/>
</dbReference>
<dbReference type="InterPro" id="IPR008928">
    <property type="entry name" value="6-hairpin_glycosidase_sf"/>
</dbReference>
<dbReference type="Pfam" id="PF19291">
    <property type="entry name" value="TREH_N"/>
    <property type="match status" value="1"/>
</dbReference>
<keyword evidence="4" id="KW-1185">Reference proteome</keyword>
<evidence type="ECO:0000313" key="3">
    <source>
        <dbReference type="EMBL" id="NKE73415.1"/>
    </source>
</evidence>
<evidence type="ECO:0000259" key="1">
    <source>
        <dbReference type="Pfam" id="PF00723"/>
    </source>
</evidence>
<reference evidence="3 4" key="1">
    <citation type="journal article" date="2020" name="Nature">
        <title>Bacterial chemolithoautotrophy via manganese oxidation.</title>
        <authorList>
            <person name="Yu H."/>
            <person name="Leadbetter J.R."/>
        </authorList>
    </citation>
    <scope>NUCLEOTIDE SEQUENCE [LARGE SCALE GENOMIC DNA]</scope>
    <source>
        <strain evidence="3 4">Mn-1</strain>
    </source>
</reference>
<dbReference type="SUPFAM" id="SSF48208">
    <property type="entry name" value="Six-hairpin glycosidases"/>
    <property type="match status" value="1"/>
</dbReference>
<dbReference type="GO" id="GO:0005975">
    <property type="term" value="P:carbohydrate metabolic process"/>
    <property type="evidence" value="ECO:0007669"/>
    <property type="project" value="InterPro"/>
</dbReference>
<dbReference type="InterPro" id="IPR011613">
    <property type="entry name" value="GH15-like"/>
</dbReference>
<dbReference type="PANTHER" id="PTHR31616:SF0">
    <property type="entry name" value="GLUCAN 1,4-ALPHA-GLUCOSIDASE"/>
    <property type="match status" value="1"/>
</dbReference>
<evidence type="ECO:0000259" key="2">
    <source>
        <dbReference type="Pfam" id="PF19291"/>
    </source>
</evidence>
<dbReference type="EMBL" id="VTOW01000007">
    <property type="protein sequence ID" value="NKE73415.1"/>
    <property type="molecule type" value="Genomic_DNA"/>
</dbReference>
<comment type="caution">
    <text evidence="3">The sequence shown here is derived from an EMBL/GenBank/DDBJ whole genome shotgun (WGS) entry which is preliminary data.</text>
</comment>
<proteinExistence type="predicted"/>
<dbReference type="Gene3D" id="1.50.10.10">
    <property type="match status" value="1"/>
</dbReference>
<accession>A0A7X6DU25</accession>
<evidence type="ECO:0000313" key="4">
    <source>
        <dbReference type="Proteomes" id="UP000534783"/>
    </source>
</evidence>
<feature type="domain" description="Trehalase-like N-terminal" evidence="2">
    <location>
        <begin position="10"/>
        <end position="163"/>
    </location>
</feature>
<dbReference type="GO" id="GO:0004553">
    <property type="term" value="F:hydrolase activity, hydrolyzing O-glycosyl compounds"/>
    <property type="evidence" value="ECO:0007669"/>
    <property type="project" value="TreeGrafter"/>
</dbReference>
<dbReference type="Proteomes" id="UP000534783">
    <property type="component" value="Unassembled WGS sequence"/>
</dbReference>
<dbReference type="PANTHER" id="PTHR31616">
    <property type="entry name" value="TREHALASE"/>
    <property type="match status" value="1"/>
</dbReference>
<protein>
    <submittedName>
        <fullName evidence="3">Glycoside hydrolase family 15 protein</fullName>
    </submittedName>
</protein>
<gene>
    <name evidence="3" type="ORF">MNODULE_21890</name>
</gene>
<sequence length="443" mass="48940">MDHYRAISDYGVTGNLHTAALVSSGGSIDWACLPSFDSPAFFCRLLDINVGGYFQIHPVGVYKVERAYLERSNILSTTFSNGFGKVLLIDLMPISANEEAPREILRKVEGIEGKIDLEVLFRPTPQFARVTPTLSPRENRLWVEGSEPFAALRTAGSARPLQTIGWKIEKGRAERIVRVKAGEALYFLLSYHQRKDEEAAENNFSLQAMEARISRTLEYWQTWAKKCRYHGPYQGAVLRSALTLKLLTFASTGGIVAAATTSLPEAIGGVRNWDYRFAWLRDSALILYSLMALGYQEEAHAFCKNDNESLRQKLHEESADPDHVSDRWRKRASGAGSLPFRRLPELSTGAGRKCRGQAASARYLRRAAPLRLYPSLERPSPSLQGGSERSPLPHLSCHRFCADSLEGAGSWDLGVPGSAEIFCLFEGDVLGGARSGDQAGPGT</sequence>
<name>A0A7X6DU25_9BACT</name>
<feature type="domain" description="GH15-like" evidence="1">
    <location>
        <begin position="232"/>
        <end position="334"/>
    </location>
</feature>
<dbReference type="AlphaFoldDB" id="A0A7X6DU25"/>
<dbReference type="InterPro" id="IPR045582">
    <property type="entry name" value="Trehalase-like_N"/>
</dbReference>
<dbReference type="InterPro" id="IPR012341">
    <property type="entry name" value="6hp_glycosidase-like_sf"/>
</dbReference>